<proteinExistence type="inferred from homology"/>
<feature type="domain" description="Protein kinase" evidence="6">
    <location>
        <begin position="25"/>
        <end position="337"/>
    </location>
</feature>
<keyword evidence="2 7" id="KW-0808">Transferase</keyword>
<keyword evidence="5" id="KW-0067">ATP-binding</keyword>
<dbReference type="PANTHER" id="PTHR34273:SF2">
    <property type="entry name" value="METHYLTHIORIBOSE KINASE"/>
    <property type="match status" value="1"/>
</dbReference>
<dbReference type="GO" id="GO:0046522">
    <property type="term" value="F:S-methyl-5-thioribose kinase activity"/>
    <property type="evidence" value="ECO:0007669"/>
    <property type="project" value="UniProtKB-EC"/>
</dbReference>
<organism evidence="7">
    <name type="scientific">bioreactor metagenome</name>
    <dbReference type="NCBI Taxonomy" id="1076179"/>
    <lineage>
        <taxon>unclassified sequences</taxon>
        <taxon>metagenomes</taxon>
        <taxon>ecological metagenomes</taxon>
    </lineage>
</organism>
<dbReference type="Pfam" id="PF01636">
    <property type="entry name" value="APH"/>
    <property type="match status" value="1"/>
</dbReference>
<comment type="caution">
    <text evidence="7">The sequence shown here is derived from an EMBL/GenBank/DDBJ whole genome shotgun (WGS) entry which is preliminary data.</text>
</comment>
<dbReference type="PANTHER" id="PTHR34273">
    <property type="entry name" value="METHYLTHIORIBOSE KINASE"/>
    <property type="match status" value="1"/>
</dbReference>
<dbReference type="GO" id="GO:0005524">
    <property type="term" value="F:ATP binding"/>
    <property type="evidence" value="ECO:0007669"/>
    <property type="project" value="UniProtKB-KW"/>
</dbReference>
<dbReference type="GO" id="GO:0004672">
    <property type="term" value="F:protein kinase activity"/>
    <property type="evidence" value="ECO:0007669"/>
    <property type="project" value="InterPro"/>
</dbReference>
<evidence type="ECO:0000256" key="1">
    <source>
        <dbReference type="ARBA" id="ARBA00010165"/>
    </source>
</evidence>
<accession>A0A644TNH1</accession>
<evidence type="ECO:0000256" key="3">
    <source>
        <dbReference type="ARBA" id="ARBA00022741"/>
    </source>
</evidence>
<dbReference type="InterPro" id="IPR011009">
    <property type="entry name" value="Kinase-like_dom_sf"/>
</dbReference>
<keyword evidence="4 7" id="KW-0418">Kinase</keyword>
<dbReference type="InterPro" id="IPR000719">
    <property type="entry name" value="Prot_kinase_dom"/>
</dbReference>
<dbReference type="AlphaFoldDB" id="A0A644TNH1"/>
<dbReference type="EC" id="2.7.1.100" evidence="7"/>
<gene>
    <name evidence="7" type="primary">mtnK_1</name>
    <name evidence="7" type="ORF">SDC9_13661</name>
</gene>
<evidence type="ECO:0000256" key="4">
    <source>
        <dbReference type="ARBA" id="ARBA00022777"/>
    </source>
</evidence>
<comment type="similarity">
    <text evidence="1">Belongs to the methylthioribose kinase family.</text>
</comment>
<name>A0A644TNH1_9ZZZZ</name>
<evidence type="ECO:0000313" key="7">
    <source>
        <dbReference type="EMBL" id="MPL67957.1"/>
    </source>
</evidence>
<dbReference type="EMBL" id="VSSQ01000039">
    <property type="protein sequence ID" value="MPL67957.1"/>
    <property type="molecule type" value="Genomic_DNA"/>
</dbReference>
<dbReference type="PROSITE" id="PS50011">
    <property type="entry name" value="PROTEIN_KINASE_DOM"/>
    <property type="match status" value="1"/>
</dbReference>
<keyword evidence="3" id="KW-0547">Nucleotide-binding</keyword>
<dbReference type="InterPro" id="IPR002575">
    <property type="entry name" value="Aminoglycoside_PTrfase"/>
</dbReference>
<protein>
    <submittedName>
        <fullName evidence="7">Methylthioribose kinase</fullName>
        <ecNumber evidence="7">2.7.1.100</ecNumber>
    </submittedName>
</protein>
<sequence>MINIADEKVFKEYLQQKHLISDINAVTIKPLGGGVSCEVIMVRSSEQSFVVKQALPKLRVKEDWFSDVARVVNEKDCLDFYHKIAPEHVPKLLFFDQENNLFGMEAAPESSKMWKGMLLAGVIDFDVARKVALTLADVHNVAAGDAVILRRFASQKFFIELRIDPYLRTIASRHPKLEKLIHHEIARLIENKQTLVHGDYSPKNILVDGSKIYILDFEVAHIGDPSFDLGFLTNHFILKAIKHKQWAMSYLNLATYSAETYLQRINFTDTKVLEYNTIKTLALLFLARVDGKSPAEYITEGYDKDLIRKISYGMLEQDIRSYRDLASYFLNEIGTLA</sequence>
<dbReference type="Gene3D" id="3.90.1200.10">
    <property type="match status" value="1"/>
</dbReference>
<dbReference type="SUPFAM" id="SSF56112">
    <property type="entry name" value="Protein kinase-like (PK-like)"/>
    <property type="match status" value="1"/>
</dbReference>
<evidence type="ECO:0000256" key="5">
    <source>
        <dbReference type="ARBA" id="ARBA00022840"/>
    </source>
</evidence>
<evidence type="ECO:0000259" key="6">
    <source>
        <dbReference type="PROSITE" id="PS50011"/>
    </source>
</evidence>
<reference evidence="7" key="1">
    <citation type="submission" date="2019-08" db="EMBL/GenBank/DDBJ databases">
        <authorList>
            <person name="Kucharzyk K."/>
            <person name="Murdoch R.W."/>
            <person name="Higgins S."/>
            <person name="Loffler F."/>
        </authorList>
    </citation>
    <scope>NUCLEOTIDE SEQUENCE</scope>
</reference>
<evidence type="ECO:0000256" key="2">
    <source>
        <dbReference type="ARBA" id="ARBA00022679"/>
    </source>
</evidence>
<dbReference type="Gene3D" id="3.30.200.20">
    <property type="entry name" value="Phosphorylase Kinase, domain 1"/>
    <property type="match status" value="1"/>
</dbReference>